<proteinExistence type="predicted"/>
<accession>A0ACB9YH36</accession>
<name>A0ACB9YH36_PLABR</name>
<keyword evidence="2" id="KW-1185">Reference proteome</keyword>
<gene>
    <name evidence="1" type="ORF">MKS88_000590</name>
</gene>
<dbReference type="Proteomes" id="UP001056978">
    <property type="component" value="Chromosome 1"/>
</dbReference>
<protein>
    <submittedName>
        <fullName evidence="1">Uncharacterized protein</fullName>
    </submittedName>
</protein>
<organism evidence="1 2">
    <name type="scientific">Plasmodium brasilianum</name>
    <dbReference type="NCBI Taxonomy" id="5824"/>
    <lineage>
        <taxon>Eukaryota</taxon>
        <taxon>Sar</taxon>
        <taxon>Alveolata</taxon>
        <taxon>Apicomplexa</taxon>
        <taxon>Aconoidasida</taxon>
        <taxon>Haemosporida</taxon>
        <taxon>Plasmodiidae</taxon>
        <taxon>Plasmodium</taxon>
        <taxon>Plasmodium (Plasmodium)</taxon>
    </lineage>
</organism>
<sequence>MYKFNGKLYPRTCKLLYNHKHNKNSSILELKEGISKNVVNISKDFFNNERESTGKKKQPYRGILNNARNNNEALKNKSCIFGSKKYSYIERKIFKILDNTECLKKNRTISNRTYKQIKFKQRRLHFLYVYYCSYWF</sequence>
<comment type="caution">
    <text evidence="1">The sequence shown here is derived from an EMBL/GenBank/DDBJ whole genome shotgun (WGS) entry which is preliminary data.</text>
</comment>
<dbReference type="EMBL" id="CM043769">
    <property type="protein sequence ID" value="KAI4841349.1"/>
    <property type="molecule type" value="Genomic_DNA"/>
</dbReference>
<evidence type="ECO:0000313" key="2">
    <source>
        <dbReference type="Proteomes" id="UP001056978"/>
    </source>
</evidence>
<reference evidence="1" key="1">
    <citation type="submission" date="2022-06" db="EMBL/GenBank/DDBJ databases">
        <title>The First Complete Genome of the Simian Malaria Parasite Plasmodium brasilianum.</title>
        <authorList>
            <person name="Bajic M."/>
            <person name="Ravishankar S."/>
        </authorList>
    </citation>
    <scope>NUCLEOTIDE SEQUENCE</scope>
    <source>
        <strain evidence="1">Bolivian I</strain>
    </source>
</reference>
<evidence type="ECO:0000313" key="1">
    <source>
        <dbReference type="EMBL" id="KAI4841349.1"/>
    </source>
</evidence>